<feature type="domain" description="C2H2-type" evidence="6">
    <location>
        <begin position="93"/>
        <end position="120"/>
    </location>
</feature>
<dbReference type="FunFam" id="3.30.160.60:FF:000478">
    <property type="entry name" value="Zinc finger protein 133"/>
    <property type="match status" value="1"/>
</dbReference>
<evidence type="ECO:0000313" key="8">
    <source>
        <dbReference type="EMBL" id="LAC20630.1"/>
    </source>
</evidence>
<dbReference type="Gene3D" id="3.30.160.60">
    <property type="entry name" value="Classic Zinc Finger"/>
    <property type="match status" value="4"/>
</dbReference>
<dbReference type="FunFam" id="3.30.160.60:FF:000446">
    <property type="entry name" value="Zinc finger protein"/>
    <property type="match status" value="1"/>
</dbReference>
<evidence type="ECO:0000256" key="1">
    <source>
        <dbReference type="ARBA" id="ARBA00022723"/>
    </source>
</evidence>
<keyword evidence="4" id="KW-0862">Zinc</keyword>
<dbReference type="GO" id="GO:0045944">
    <property type="term" value="P:positive regulation of transcription by RNA polymerase II"/>
    <property type="evidence" value="ECO:0007669"/>
    <property type="project" value="UniProtKB-ARBA"/>
</dbReference>
<protein>
    <submittedName>
        <fullName evidence="7 8">Zinc finger protein 358-like</fullName>
    </submittedName>
</protein>
<feature type="domain" description="C2H2-type" evidence="6">
    <location>
        <begin position="121"/>
        <end position="144"/>
    </location>
</feature>
<reference evidence="7" key="2">
    <citation type="journal article" date="2018" name="Biosci. Biotechnol. Biochem.">
        <title>Polysaccharide hydrolase of the hadal zone amphipods Hirondellea gigas.</title>
        <authorList>
            <person name="Kobayashi H."/>
            <person name="Nagahama T."/>
            <person name="Arai W."/>
            <person name="Sasagawa Y."/>
            <person name="Umeda M."/>
            <person name="Hayashi T."/>
            <person name="Nikaido I."/>
            <person name="Watanabe H."/>
            <person name="Oguri K."/>
            <person name="Kitazato H."/>
            <person name="Fujioka K."/>
            <person name="Kido Y."/>
            <person name="Takami H."/>
        </authorList>
    </citation>
    <scope>NUCLEOTIDE SEQUENCE</scope>
    <source>
        <tissue evidence="7">Whole body</tissue>
    </source>
</reference>
<dbReference type="InterPro" id="IPR013087">
    <property type="entry name" value="Znf_C2H2_type"/>
</dbReference>
<evidence type="ECO:0000313" key="7">
    <source>
        <dbReference type="EMBL" id="LAB66689.1"/>
    </source>
</evidence>
<dbReference type="PROSITE" id="PS50157">
    <property type="entry name" value="ZINC_FINGER_C2H2_2"/>
    <property type="match status" value="4"/>
</dbReference>
<evidence type="ECO:0000256" key="3">
    <source>
        <dbReference type="ARBA" id="ARBA00022771"/>
    </source>
</evidence>
<name>A0A2P2HY38_9CRUS</name>
<dbReference type="SMART" id="SM00355">
    <property type="entry name" value="ZnF_C2H2"/>
    <property type="match status" value="4"/>
</dbReference>
<proteinExistence type="evidence at transcript level"/>
<dbReference type="SUPFAM" id="SSF57667">
    <property type="entry name" value="beta-beta-alpha zinc fingers"/>
    <property type="match status" value="2"/>
</dbReference>
<dbReference type="GO" id="GO:0008270">
    <property type="term" value="F:zinc ion binding"/>
    <property type="evidence" value="ECO:0007669"/>
    <property type="project" value="UniProtKB-KW"/>
</dbReference>
<accession>A0A2P2HY38</accession>
<keyword evidence="1" id="KW-0479">Metal-binding</keyword>
<dbReference type="GO" id="GO:0005634">
    <property type="term" value="C:nucleus"/>
    <property type="evidence" value="ECO:0007669"/>
    <property type="project" value="UniProtKB-ARBA"/>
</dbReference>
<keyword evidence="2" id="KW-0677">Repeat</keyword>
<organism evidence="7">
    <name type="scientific">Hirondellea gigas</name>
    <dbReference type="NCBI Taxonomy" id="1518452"/>
    <lineage>
        <taxon>Eukaryota</taxon>
        <taxon>Metazoa</taxon>
        <taxon>Ecdysozoa</taxon>
        <taxon>Arthropoda</taxon>
        <taxon>Crustacea</taxon>
        <taxon>Multicrustacea</taxon>
        <taxon>Malacostraca</taxon>
        <taxon>Eumalacostraca</taxon>
        <taxon>Peracarida</taxon>
        <taxon>Amphipoda</taxon>
        <taxon>Amphilochidea</taxon>
        <taxon>Lysianassida</taxon>
        <taxon>Lysianassidira</taxon>
        <taxon>Lysianassoidea</taxon>
        <taxon>Lysianassidae</taxon>
        <taxon>Hirondellea</taxon>
    </lineage>
</organism>
<dbReference type="FunFam" id="3.30.160.60:FF:002343">
    <property type="entry name" value="Zinc finger protein 33A"/>
    <property type="match status" value="1"/>
</dbReference>
<dbReference type="PROSITE" id="PS00028">
    <property type="entry name" value="ZINC_FINGER_C2H2_1"/>
    <property type="match status" value="2"/>
</dbReference>
<dbReference type="EMBL" id="IACT01001274">
    <property type="protein sequence ID" value="LAC20630.1"/>
    <property type="molecule type" value="mRNA"/>
</dbReference>
<evidence type="ECO:0000259" key="6">
    <source>
        <dbReference type="PROSITE" id="PS50157"/>
    </source>
</evidence>
<keyword evidence="3 5" id="KW-0863">Zinc-finger</keyword>
<evidence type="ECO:0000256" key="2">
    <source>
        <dbReference type="ARBA" id="ARBA00022737"/>
    </source>
</evidence>
<evidence type="ECO:0000256" key="5">
    <source>
        <dbReference type="PROSITE-ProRule" id="PRU00042"/>
    </source>
</evidence>
<sequence>MGQGSQLTSCEDSTGATSLPSLYNVFKLPSGECYRQCSLCSYSAPTSSRMLDHIKTHTGEKPFVCVHPNCTKTFTRKFSLHAHLRLHTGEKPFVCSVCNRSFSTNSILTCHLRTHTGEKPYVCPHCPYRSTQRTALKVHMRNAHNDFLA</sequence>
<dbReference type="GO" id="GO:0000981">
    <property type="term" value="F:DNA-binding transcription factor activity, RNA polymerase II-specific"/>
    <property type="evidence" value="ECO:0007669"/>
    <property type="project" value="TreeGrafter"/>
</dbReference>
<dbReference type="AlphaFoldDB" id="A0A2P2HY38"/>
<dbReference type="EMBL" id="IACF01000955">
    <property type="protein sequence ID" value="LAB66689.1"/>
    <property type="molecule type" value="mRNA"/>
</dbReference>
<feature type="domain" description="C2H2-type" evidence="6">
    <location>
        <begin position="35"/>
        <end position="62"/>
    </location>
</feature>
<dbReference type="Pfam" id="PF00096">
    <property type="entry name" value="zf-C2H2"/>
    <property type="match status" value="3"/>
</dbReference>
<dbReference type="PANTHER" id="PTHR19818:SF162">
    <property type="entry name" value="GASTRULA ZINC FINGER PROTEIN XLCGF57.1-RELATED"/>
    <property type="match status" value="1"/>
</dbReference>
<dbReference type="InterPro" id="IPR036236">
    <property type="entry name" value="Znf_C2H2_sf"/>
</dbReference>
<evidence type="ECO:0000256" key="4">
    <source>
        <dbReference type="ARBA" id="ARBA00022833"/>
    </source>
</evidence>
<feature type="domain" description="C2H2-type" evidence="6">
    <location>
        <begin position="63"/>
        <end position="92"/>
    </location>
</feature>
<dbReference type="GO" id="GO:0000978">
    <property type="term" value="F:RNA polymerase II cis-regulatory region sequence-specific DNA binding"/>
    <property type="evidence" value="ECO:0007669"/>
    <property type="project" value="TreeGrafter"/>
</dbReference>
<reference evidence="8" key="1">
    <citation type="submission" date="2017-11" db="EMBL/GenBank/DDBJ databases">
        <title>The sensing device of the deep-sea amphipod.</title>
        <authorList>
            <person name="Kobayashi H."/>
            <person name="Nagahama T."/>
            <person name="Arai W."/>
            <person name="Sasagawa Y."/>
            <person name="Umeda M."/>
            <person name="Hayashi T."/>
            <person name="Nikaido I."/>
            <person name="Watanabe H."/>
            <person name="Oguri K."/>
            <person name="Kitazato H."/>
            <person name="Fujioka K."/>
            <person name="Kido Y."/>
            <person name="Takami H."/>
        </authorList>
    </citation>
    <scope>NUCLEOTIDE SEQUENCE</scope>
    <source>
        <tissue evidence="8">Whole body</tissue>
    </source>
</reference>
<dbReference type="PANTHER" id="PTHR19818">
    <property type="entry name" value="ZINC FINGER PROTEIN ZIC AND GLI"/>
    <property type="match status" value="1"/>
</dbReference>
<dbReference type="InterPro" id="IPR050329">
    <property type="entry name" value="GLI_C2H2-zinc-finger"/>
</dbReference>